<proteinExistence type="inferred from homology"/>
<dbReference type="EMBL" id="JAEIJD010000006">
    <property type="protein sequence ID" value="MBI6630047.1"/>
    <property type="molecule type" value="Genomic_DNA"/>
</dbReference>
<dbReference type="InterPro" id="IPR045851">
    <property type="entry name" value="AMP-bd_C_sf"/>
</dbReference>
<evidence type="ECO:0000256" key="3">
    <source>
        <dbReference type="ARBA" id="ARBA00022741"/>
    </source>
</evidence>
<keyword evidence="9" id="KW-1185">Reference proteome</keyword>
<evidence type="ECO:0000259" key="5">
    <source>
        <dbReference type="Pfam" id="PF00501"/>
    </source>
</evidence>
<evidence type="ECO:0000256" key="2">
    <source>
        <dbReference type="ARBA" id="ARBA00022598"/>
    </source>
</evidence>
<dbReference type="Gene3D" id="3.30.300.30">
    <property type="match status" value="1"/>
</dbReference>
<dbReference type="InterPro" id="IPR000873">
    <property type="entry name" value="AMP-dep_synth/lig_dom"/>
</dbReference>
<feature type="domain" description="AMP-dependent synthetase/ligase" evidence="5">
    <location>
        <begin position="97"/>
        <end position="468"/>
    </location>
</feature>
<evidence type="ECO:0000313" key="8">
    <source>
        <dbReference type="EMBL" id="MBI6630047.1"/>
    </source>
</evidence>
<dbReference type="InterPro" id="IPR042099">
    <property type="entry name" value="ANL_N_sf"/>
</dbReference>
<evidence type="ECO:0000256" key="1">
    <source>
        <dbReference type="ARBA" id="ARBA00006432"/>
    </source>
</evidence>
<dbReference type="PANTHER" id="PTHR42921:SF1">
    <property type="entry name" value="ACETOACETYL-COA SYNTHETASE"/>
    <property type="match status" value="1"/>
</dbReference>
<dbReference type="InterPro" id="IPR005914">
    <property type="entry name" value="Acac_CoA_synth"/>
</dbReference>
<evidence type="ECO:0000259" key="6">
    <source>
        <dbReference type="Pfam" id="PF13193"/>
    </source>
</evidence>
<dbReference type="NCBIfam" id="NF002937">
    <property type="entry name" value="PRK03584.1"/>
    <property type="match status" value="1"/>
</dbReference>
<evidence type="ECO:0000259" key="7">
    <source>
        <dbReference type="Pfam" id="PF16177"/>
    </source>
</evidence>
<dbReference type="Gene3D" id="3.40.50.12780">
    <property type="entry name" value="N-terminal domain of ligase-like"/>
    <property type="match status" value="1"/>
</dbReference>
<dbReference type="AlphaFoldDB" id="A0A934HQV0"/>
<keyword evidence="4" id="KW-0067">ATP-binding</keyword>
<dbReference type="SUPFAM" id="SSF56801">
    <property type="entry name" value="Acetyl-CoA synthetase-like"/>
    <property type="match status" value="1"/>
</dbReference>
<dbReference type="Pfam" id="PF13193">
    <property type="entry name" value="AMP-binding_C"/>
    <property type="match status" value="1"/>
</dbReference>
<organism evidence="8 9">
    <name type="scientific">Pontibaca salina</name>
    <dbReference type="NCBI Taxonomy" id="2795731"/>
    <lineage>
        <taxon>Bacteria</taxon>
        <taxon>Pseudomonadati</taxon>
        <taxon>Pseudomonadota</taxon>
        <taxon>Alphaproteobacteria</taxon>
        <taxon>Rhodobacterales</taxon>
        <taxon>Roseobacteraceae</taxon>
        <taxon>Pontibaca</taxon>
    </lineage>
</organism>
<dbReference type="PANTHER" id="PTHR42921">
    <property type="entry name" value="ACETOACETYL-COA SYNTHETASE"/>
    <property type="match status" value="1"/>
</dbReference>
<dbReference type="InterPro" id="IPR020845">
    <property type="entry name" value="AMP-binding_CS"/>
</dbReference>
<dbReference type="RefSeq" id="WP_198686072.1">
    <property type="nucleotide sequence ID" value="NZ_JAEIJD010000006.1"/>
</dbReference>
<protein>
    <submittedName>
        <fullName evidence="8">Acetoacetate--CoA ligase</fullName>
        <ecNumber evidence="8">6.2.1.16</ecNumber>
    </submittedName>
</protein>
<gene>
    <name evidence="8" type="ORF">JAO82_09130</name>
</gene>
<dbReference type="EC" id="6.2.1.16" evidence="8"/>
<dbReference type="GO" id="GO:0030729">
    <property type="term" value="F:acetoacetate-CoA ligase activity"/>
    <property type="evidence" value="ECO:0007669"/>
    <property type="project" value="UniProtKB-EC"/>
</dbReference>
<evidence type="ECO:0000313" key="9">
    <source>
        <dbReference type="Proteomes" id="UP000613255"/>
    </source>
</evidence>
<reference evidence="8" key="1">
    <citation type="submission" date="2020-12" db="EMBL/GenBank/DDBJ databases">
        <title>Pontibaca salina gen. nov., sp. nov., isolated from marine sediment.</title>
        <authorList>
            <person name="Bo J."/>
            <person name="Wang S."/>
            <person name="Song X."/>
            <person name="Du Z."/>
        </authorList>
    </citation>
    <scope>NUCLEOTIDE SEQUENCE</scope>
    <source>
        <strain evidence="8">S1109L</strain>
    </source>
</reference>
<sequence>MTELGRILWTPSASRAEASLMAEFLRWLSAERGLTFSDYNALWEWSISDLDGFWSAIWAFFKLESSTPYTGILSEERMPGAVWFPGARLNFAQHMLRQVRDTPKGTALIVQSETFGHKKITWEGLTKQVASVAAQFRAMGVVQGDRVAAILPNTETAVIAFLATASIGAIWSLCSPDMGPIAILDRFRQIKPKLLITQDGYVYAGKIFDRRAANDDIAAALPTLEQRVVVPAIAEPPEGVIVWGDLTRDDIAPDFAQVSFDHPLWVVYSSGTTGDPKPIVQGHGGVLLEGVKHALHLDLSARDRFCWLTSSGWIMWNIQFFALAQGAALALFDGAANHPNLLEVWRFAARERLSYFGAGAAFFEACDKADIRPREELDLGALRSVGSTGSPLSPDGYDWVYEAVNPDIWLAPISGGTDICGAFVGGNPMAPVRAGEMQCRFLGASIYAFDEGGNPVSGQVGELVCTRPLPSMPLYFWGDDDGTRLHESYFDTYPGVWRHGDWIEITKHGGVIIYGRSDATINRKGLRLGSAEIYQAIEMLPEIHDSLVVDLEFLGRGSFMPLFIVLEDGFNLDQALCERINQTIRDRVSPRFIPDEIVRIDAVPRTLSGKKLEVPVKKLLLGHAPDKVIKRDAMANPDSFDALLAYAAQRKARSEKDNGQNG</sequence>
<keyword evidence="3" id="KW-0547">Nucleotide-binding</keyword>
<dbReference type="InterPro" id="IPR032387">
    <property type="entry name" value="ACAS_N"/>
</dbReference>
<name>A0A934HQV0_9RHOB</name>
<feature type="domain" description="AMP-binding enzyme C-terminal" evidence="6">
    <location>
        <begin position="535"/>
        <end position="610"/>
    </location>
</feature>
<dbReference type="Pfam" id="PF16177">
    <property type="entry name" value="ACAS_N"/>
    <property type="match status" value="1"/>
</dbReference>
<dbReference type="InterPro" id="IPR025110">
    <property type="entry name" value="AMP-bd_C"/>
</dbReference>
<dbReference type="GO" id="GO:0006629">
    <property type="term" value="P:lipid metabolic process"/>
    <property type="evidence" value="ECO:0007669"/>
    <property type="project" value="InterPro"/>
</dbReference>
<feature type="domain" description="Acetyl-coenzyme A synthetase N-terminal" evidence="7">
    <location>
        <begin position="39"/>
        <end position="93"/>
    </location>
</feature>
<dbReference type="GO" id="GO:0005524">
    <property type="term" value="F:ATP binding"/>
    <property type="evidence" value="ECO:0007669"/>
    <property type="project" value="UniProtKB-KW"/>
</dbReference>
<evidence type="ECO:0000256" key="4">
    <source>
        <dbReference type="ARBA" id="ARBA00022840"/>
    </source>
</evidence>
<comment type="similarity">
    <text evidence="1">Belongs to the ATP-dependent AMP-binding enzyme family.</text>
</comment>
<keyword evidence="2 8" id="KW-0436">Ligase</keyword>
<dbReference type="PROSITE" id="PS00455">
    <property type="entry name" value="AMP_BINDING"/>
    <property type="match status" value="1"/>
</dbReference>
<accession>A0A934HQV0</accession>
<dbReference type="Pfam" id="PF00501">
    <property type="entry name" value="AMP-binding"/>
    <property type="match status" value="1"/>
</dbReference>
<dbReference type="Proteomes" id="UP000613255">
    <property type="component" value="Unassembled WGS sequence"/>
</dbReference>
<dbReference type="NCBIfam" id="TIGR01217">
    <property type="entry name" value="ac_ac_CoA_syn"/>
    <property type="match status" value="1"/>
</dbReference>
<comment type="caution">
    <text evidence="8">The sequence shown here is derived from an EMBL/GenBank/DDBJ whole genome shotgun (WGS) entry which is preliminary data.</text>
</comment>